<dbReference type="InterPro" id="IPR009668">
    <property type="entry name" value="RNA_pol-assoc_fac_A49-like"/>
</dbReference>
<dbReference type="EMBL" id="JANBOH010000064">
    <property type="protein sequence ID" value="KAJ1646369.1"/>
    <property type="molecule type" value="Genomic_DNA"/>
</dbReference>
<dbReference type="GO" id="GO:0005730">
    <property type="term" value="C:nucleolus"/>
    <property type="evidence" value="ECO:0007669"/>
    <property type="project" value="UniProtKB-SubCell"/>
</dbReference>
<protein>
    <submittedName>
        <fullName evidence="7">DNA-directed RNA polymerase I subunit rpa49</fullName>
    </submittedName>
</protein>
<dbReference type="PANTHER" id="PTHR14440">
    <property type="entry name" value="DNA-DIRECTED RNA POLYMERASE I SUBUNIT RPA49"/>
    <property type="match status" value="1"/>
</dbReference>
<comment type="similarity">
    <text evidence="2">Belongs to the eukaryotic RPA49/POLR1E RNA polymerase subunit family.</text>
</comment>
<proteinExistence type="inferred from homology"/>
<keyword evidence="5" id="KW-0539">Nucleus</keyword>
<evidence type="ECO:0000256" key="2">
    <source>
        <dbReference type="ARBA" id="ARBA00009430"/>
    </source>
</evidence>
<dbReference type="Proteomes" id="UP001145021">
    <property type="component" value="Unassembled WGS sequence"/>
</dbReference>
<comment type="subcellular location">
    <subcellularLocation>
        <location evidence="1">Nucleus</location>
        <location evidence="1">Nucleolus</location>
    </subcellularLocation>
</comment>
<evidence type="ECO:0000313" key="8">
    <source>
        <dbReference type="Proteomes" id="UP001145021"/>
    </source>
</evidence>
<dbReference type="GO" id="GO:0000428">
    <property type="term" value="C:DNA-directed RNA polymerase complex"/>
    <property type="evidence" value="ECO:0007669"/>
    <property type="project" value="UniProtKB-KW"/>
</dbReference>
<evidence type="ECO:0000256" key="1">
    <source>
        <dbReference type="ARBA" id="ARBA00004604"/>
    </source>
</evidence>
<name>A0A9W8CJZ2_9FUNG</name>
<keyword evidence="4" id="KW-0804">Transcription</keyword>
<dbReference type="GO" id="GO:0006351">
    <property type="term" value="P:DNA-templated transcription"/>
    <property type="evidence" value="ECO:0007669"/>
    <property type="project" value="InterPro"/>
</dbReference>
<comment type="caution">
    <text evidence="7">The sequence shown here is derived from an EMBL/GenBank/DDBJ whole genome shotgun (WGS) entry which is preliminary data.</text>
</comment>
<evidence type="ECO:0000256" key="4">
    <source>
        <dbReference type="ARBA" id="ARBA00023163"/>
    </source>
</evidence>
<feature type="compositionally biased region" description="Basic and acidic residues" evidence="6">
    <location>
        <begin position="1"/>
        <end position="15"/>
    </location>
</feature>
<dbReference type="AlphaFoldDB" id="A0A9W8CJZ2"/>
<gene>
    <name evidence="7" type="primary">RPA49</name>
    <name evidence="7" type="ORF">LPJ64_002168</name>
</gene>
<accession>A0A9W8CJZ2</accession>
<evidence type="ECO:0000256" key="3">
    <source>
        <dbReference type="ARBA" id="ARBA00022478"/>
    </source>
</evidence>
<dbReference type="Pfam" id="PF06870">
    <property type="entry name" value="RNA_pol_I_A49"/>
    <property type="match status" value="1"/>
</dbReference>
<feature type="region of interest" description="Disordered" evidence="6">
    <location>
        <begin position="1"/>
        <end position="42"/>
    </location>
</feature>
<sequence length="454" mass="49405">MGSKRKNAEVSEKTSKKSSKSRSNDKANDKANGSSSNSNSSSIKDKVSISIDITNANIQPVLAKFTSAVPPVASTFDTYKCLDSSKKDACIVVSENEKIEYVGQNYEDGKPLSMGSKYLVGVYDKATNTVTFRQAPIVEVRTVIKSLKGAKGVHDRVIGDKVVQARNELGEAFGNKKAKAQIRAEVRNKINMDAVKGDMDVIEASIGERVSSMPSNKDLADDADLSRPVPKYNAETKVPSEIFDMDDVLPKANQSQINIIPLLKASGAEDVKQKIAARSPFLLKKIEGILNVTKPDVASLRRALYLGYLIRFYAMQTRAIQKRDSCIQSLGCSPEIADFIYDRFAECTAGAINPDGSPIFVKTAATETKLACHISVLMLSLNNWVMYPSEMAADLGIPSKKAEKYLQNVGCKIETVSADEIAKHTFGKRAKLGASKKAVLIAPIKFPKPGLRRA</sequence>
<keyword evidence="8" id="KW-1185">Reference proteome</keyword>
<evidence type="ECO:0000256" key="6">
    <source>
        <dbReference type="SAM" id="MobiDB-lite"/>
    </source>
</evidence>
<evidence type="ECO:0000313" key="7">
    <source>
        <dbReference type="EMBL" id="KAJ1646369.1"/>
    </source>
</evidence>
<evidence type="ECO:0000256" key="5">
    <source>
        <dbReference type="ARBA" id="ARBA00023242"/>
    </source>
</evidence>
<feature type="compositionally biased region" description="Low complexity" evidence="6">
    <location>
        <begin position="30"/>
        <end position="42"/>
    </location>
</feature>
<organism evidence="7 8">
    <name type="scientific">Coemansia asiatica</name>
    <dbReference type="NCBI Taxonomy" id="1052880"/>
    <lineage>
        <taxon>Eukaryota</taxon>
        <taxon>Fungi</taxon>
        <taxon>Fungi incertae sedis</taxon>
        <taxon>Zoopagomycota</taxon>
        <taxon>Kickxellomycotina</taxon>
        <taxon>Kickxellomycetes</taxon>
        <taxon>Kickxellales</taxon>
        <taxon>Kickxellaceae</taxon>
        <taxon>Coemansia</taxon>
    </lineage>
</organism>
<keyword evidence="3 7" id="KW-0240">DNA-directed RNA polymerase</keyword>
<dbReference type="GO" id="GO:0003677">
    <property type="term" value="F:DNA binding"/>
    <property type="evidence" value="ECO:0007669"/>
    <property type="project" value="InterPro"/>
</dbReference>
<reference evidence="7" key="1">
    <citation type="submission" date="2022-07" db="EMBL/GenBank/DDBJ databases">
        <title>Phylogenomic reconstructions and comparative analyses of Kickxellomycotina fungi.</title>
        <authorList>
            <person name="Reynolds N.K."/>
            <person name="Stajich J.E."/>
            <person name="Barry K."/>
            <person name="Grigoriev I.V."/>
            <person name="Crous P."/>
            <person name="Smith M.E."/>
        </authorList>
    </citation>
    <scope>NUCLEOTIDE SEQUENCE</scope>
    <source>
        <strain evidence="7">NBRC 105413</strain>
    </source>
</reference>